<dbReference type="AlphaFoldDB" id="A0AAD7D102"/>
<comment type="caution">
    <text evidence="1">The sequence shown here is derived from an EMBL/GenBank/DDBJ whole genome shotgun (WGS) entry which is preliminary data.</text>
</comment>
<dbReference type="Proteomes" id="UP001221757">
    <property type="component" value="Unassembled WGS sequence"/>
</dbReference>
<accession>A0AAD7D102</accession>
<name>A0AAD7D102_MYCRO</name>
<gene>
    <name evidence="1" type="ORF">B0H17DRAFT_1140956</name>
</gene>
<proteinExistence type="predicted"/>
<keyword evidence="2" id="KW-1185">Reference proteome</keyword>
<evidence type="ECO:0000313" key="2">
    <source>
        <dbReference type="Proteomes" id="UP001221757"/>
    </source>
</evidence>
<sequence length="254" mass="28058">MSVPGLIYFIGDHWATGSSIGGYGGHGESGSEATKPAMEVQKKRPDAMPAYHLSNAPVQHRQTLGCSCRALSHSLNRNLPLKREPSALDIAGPLTREAGAQLGMIVVPFIIKWFHRRYDKNTEAKIDESTIGGHQITPTHIEVRIDKTTGRFGSAIADAVASSTREGWHLYIVLLQKNLTAVKKSVTSALVKQALKVWTTPQCFGGLNTPGFRKHRWAAPLSTEKEEEEVYYTDTIPQLEQLVYYNNFVQSTPS</sequence>
<dbReference type="EMBL" id="JARKIE010000163">
    <property type="protein sequence ID" value="KAJ7673359.1"/>
    <property type="molecule type" value="Genomic_DNA"/>
</dbReference>
<evidence type="ECO:0000313" key="1">
    <source>
        <dbReference type="EMBL" id="KAJ7673359.1"/>
    </source>
</evidence>
<reference evidence="1" key="1">
    <citation type="submission" date="2023-03" db="EMBL/GenBank/DDBJ databases">
        <title>Massive genome expansion in bonnet fungi (Mycena s.s.) driven by repeated elements and novel gene families across ecological guilds.</title>
        <authorList>
            <consortium name="Lawrence Berkeley National Laboratory"/>
            <person name="Harder C.B."/>
            <person name="Miyauchi S."/>
            <person name="Viragh M."/>
            <person name="Kuo A."/>
            <person name="Thoen E."/>
            <person name="Andreopoulos B."/>
            <person name="Lu D."/>
            <person name="Skrede I."/>
            <person name="Drula E."/>
            <person name="Henrissat B."/>
            <person name="Morin E."/>
            <person name="Kohler A."/>
            <person name="Barry K."/>
            <person name="LaButti K."/>
            <person name="Morin E."/>
            <person name="Salamov A."/>
            <person name="Lipzen A."/>
            <person name="Mereny Z."/>
            <person name="Hegedus B."/>
            <person name="Baldrian P."/>
            <person name="Stursova M."/>
            <person name="Weitz H."/>
            <person name="Taylor A."/>
            <person name="Grigoriev I.V."/>
            <person name="Nagy L.G."/>
            <person name="Martin F."/>
            <person name="Kauserud H."/>
        </authorList>
    </citation>
    <scope>NUCLEOTIDE SEQUENCE</scope>
    <source>
        <strain evidence="1">CBHHK067</strain>
    </source>
</reference>
<organism evidence="1 2">
    <name type="scientific">Mycena rosella</name>
    <name type="common">Pink bonnet</name>
    <name type="synonym">Agaricus rosellus</name>
    <dbReference type="NCBI Taxonomy" id="1033263"/>
    <lineage>
        <taxon>Eukaryota</taxon>
        <taxon>Fungi</taxon>
        <taxon>Dikarya</taxon>
        <taxon>Basidiomycota</taxon>
        <taxon>Agaricomycotina</taxon>
        <taxon>Agaricomycetes</taxon>
        <taxon>Agaricomycetidae</taxon>
        <taxon>Agaricales</taxon>
        <taxon>Marasmiineae</taxon>
        <taxon>Mycenaceae</taxon>
        <taxon>Mycena</taxon>
    </lineage>
</organism>
<protein>
    <submittedName>
        <fullName evidence="1">Uncharacterized protein</fullName>
    </submittedName>
</protein>